<protein>
    <submittedName>
        <fullName evidence="1">Uncharacterized protein</fullName>
    </submittedName>
</protein>
<accession>A0ABM9NF36</accession>
<proteinExistence type="predicted"/>
<keyword evidence="2" id="KW-1185">Reference proteome</keyword>
<organism evidence="1 2">
    <name type="scientific">Candidatus Methylocalor cossyra</name>
    <dbReference type="NCBI Taxonomy" id="3108543"/>
    <lineage>
        <taxon>Bacteria</taxon>
        <taxon>Pseudomonadati</taxon>
        <taxon>Pseudomonadota</taxon>
        <taxon>Gammaproteobacteria</taxon>
        <taxon>Methylococcales</taxon>
        <taxon>Methylococcaceae</taxon>
        <taxon>Candidatus Methylocalor</taxon>
    </lineage>
</organism>
<dbReference type="EMBL" id="OZ026884">
    <property type="protein sequence ID" value="CAL1239202.1"/>
    <property type="molecule type" value="Genomic_DNA"/>
</dbReference>
<reference evidence="1 2" key="1">
    <citation type="submission" date="2024-04" db="EMBL/GenBank/DDBJ databases">
        <authorList>
            <person name="Cremers G."/>
        </authorList>
    </citation>
    <scope>NUCLEOTIDE SEQUENCE [LARGE SCALE GENOMIC DNA]</scope>
    <source>
        <strain evidence="1">MeCH1-AG</strain>
    </source>
</reference>
<gene>
    <name evidence="1" type="ORF">MECH1_V1_0426</name>
</gene>
<name>A0ABM9NF36_9GAMM</name>
<evidence type="ECO:0000313" key="1">
    <source>
        <dbReference type="EMBL" id="CAL1239202.1"/>
    </source>
</evidence>
<evidence type="ECO:0000313" key="2">
    <source>
        <dbReference type="Proteomes" id="UP001497493"/>
    </source>
</evidence>
<sequence>MRAIALLVLLGLSVLDFSPFPVVGLVAIGIVLTRPAWFLRVVLAIYDQPCGCAKAPPRHSTDGRGR</sequence>
<dbReference type="Proteomes" id="UP001497493">
    <property type="component" value="Chromosome"/>
</dbReference>